<reference evidence="2 3" key="1">
    <citation type="journal article" date="2015" name="Stand. Genomic Sci.">
        <title>Genomic information of the arsenic-resistant bacterium Lysobacter arseniciresistens type strain ZS79(T) and comparison of Lysobacter draft genomes.</title>
        <authorList>
            <person name="Liu L."/>
            <person name="Zhang S."/>
            <person name="Luo M."/>
            <person name="Wang G."/>
        </authorList>
    </citation>
    <scope>NUCLEOTIDE SEQUENCE [LARGE SCALE GENOMIC DNA]</scope>
    <source>
        <strain evidence="2 3">ZS79</strain>
    </source>
</reference>
<feature type="chain" id="PRO_5001969446" description="Lipoprotein" evidence="1">
    <location>
        <begin position="19"/>
        <end position="155"/>
    </location>
</feature>
<protein>
    <recommendedName>
        <fullName evidence="4">Lipoprotein</fullName>
    </recommendedName>
</protein>
<evidence type="ECO:0008006" key="4">
    <source>
        <dbReference type="Google" id="ProtNLM"/>
    </source>
</evidence>
<dbReference type="PROSITE" id="PS51257">
    <property type="entry name" value="PROKAR_LIPOPROTEIN"/>
    <property type="match status" value="1"/>
</dbReference>
<dbReference type="RefSeq" id="WP_036208650.1">
    <property type="nucleotide sequence ID" value="NZ_AVPT01000006.1"/>
</dbReference>
<dbReference type="OrthoDB" id="5348860at2"/>
<proteinExistence type="predicted"/>
<dbReference type="AlphaFoldDB" id="A0A0A0F3N7"/>
<dbReference type="Proteomes" id="UP000029989">
    <property type="component" value="Unassembled WGS sequence"/>
</dbReference>
<name>A0A0A0F3N7_9GAMM</name>
<accession>A0A0A0F3N7</accession>
<evidence type="ECO:0000313" key="2">
    <source>
        <dbReference type="EMBL" id="KGM56948.1"/>
    </source>
</evidence>
<dbReference type="STRING" id="913325.N799_12110"/>
<keyword evidence="3" id="KW-1185">Reference proteome</keyword>
<comment type="caution">
    <text evidence="2">The sequence shown here is derived from an EMBL/GenBank/DDBJ whole genome shotgun (WGS) entry which is preliminary data.</text>
</comment>
<evidence type="ECO:0000313" key="3">
    <source>
        <dbReference type="Proteomes" id="UP000029989"/>
    </source>
</evidence>
<keyword evidence="1" id="KW-0732">Signal</keyword>
<feature type="signal peptide" evidence="1">
    <location>
        <begin position="1"/>
        <end position="18"/>
    </location>
</feature>
<dbReference type="EMBL" id="AVPT01000006">
    <property type="protein sequence ID" value="KGM56948.1"/>
    <property type="molecule type" value="Genomic_DNA"/>
</dbReference>
<organism evidence="2 3">
    <name type="scientific">Lysobacter arseniciresistens ZS79</name>
    <dbReference type="NCBI Taxonomy" id="913325"/>
    <lineage>
        <taxon>Bacteria</taxon>
        <taxon>Pseudomonadati</taxon>
        <taxon>Pseudomonadota</taxon>
        <taxon>Gammaproteobacteria</taxon>
        <taxon>Lysobacterales</taxon>
        <taxon>Lysobacteraceae</taxon>
        <taxon>Novilysobacter</taxon>
    </lineage>
</organism>
<dbReference type="eggNOG" id="COG3650">
    <property type="taxonomic scope" value="Bacteria"/>
</dbReference>
<gene>
    <name evidence="2" type="ORF">N799_12110</name>
</gene>
<sequence length="155" mass="15835">MRRTILLGGILAAFALMACDRPADTVPADTAPAEPEAPASEPVGTGVAATAPLRAFGNEPFWSMRDVGGGMLEFSTPELPDGTRYAATRSADASGIHYAGANVQLDIVPGDCSDGMSDNIHPYSATMTLDGTSYSGCAAPVSANGEAAEEVSPTR</sequence>
<evidence type="ECO:0000256" key="1">
    <source>
        <dbReference type="SAM" id="SignalP"/>
    </source>
</evidence>